<dbReference type="OMA" id="AEPPGCE"/>
<dbReference type="Pfam" id="PF05920">
    <property type="entry name" value="Homeobox_KN"/>
    <property type="match status" value="1"/>
</dbReference>
<dbReference type="CDD" id="cd00086">
    <property type="entry name" value="homeodomain"/>
    <property type="match status" value="1"/>
</dbReference>
<dbReference type="SUPFAM" id="SSF46689">
    <property type="entry name" value="Homeodomain-like"/>
    <property type="match status" value="1"/>
</dbReference>
<feature type="region of interest" description="Disordered" evidence="7">
    <location>
        <begin position="389"/>
        <end position="414"/>
    </location>
</feature>
<dbReference type="PROSITE" id="PS00027">
    <property type="entry name" value="HOMEOBOX_1"/>
    <property type="match status" value="1"/>
</dbReference>
<dbReference type="PANTHER" id="PTHR11211:SF16">
    <property type="entry name" value="IROQUOIS-CLASS HOMEODOMAIN PROTEIN IRX-4"/>
    <property type="match status" value="1"/>
</dbReference>
<dbReference type="AlphaFoldDB" id="A0A9F5JB97"/>
<feature type="DNA-binding region" description="Homeobox" evidence="6">
    <location>
        <begin position="193"/>
        <end position="255"/>
    </location>
</feature>
<dbReference type="PANTHER" id="PTHR11211">
    <property type="entry name" value="IROQUOIS-CLASS HOMEODOMAIN PROTEIN IRX"/>
    <property type="match status" value="1"/>
</dbReference>
<accession>A0A9F5JB97</accession>
<dbReference type="InterPro" id="IPR017970">
    <property type="entry name" value="Homeobox_CS"/>
</dbReference>
<comment type="similarity">
    <text evidence="2">Belongs to the TALE/IRO homeobox family.</text>
</comment>
<evidence type="ECO:0000256" key="7">
    <source>
        <dbReference type="SAM" id="MobiDB-lite"/>
    </source>
</evidence>
<feature type="region of interest" description="Disordered" evidence="7">
    <location>
        <begin position="254"/>
        <end position="321"/>
    </location>
</feature>
<evidence type="ECO:0000256" key="3">
    <source>
        <dbReference type="ARBA" id="ARBA00023125"/>
    </source>
</evidence>
<feature type="domain" description="Homeobox" evidence="8">
    <location>
        <begin position="191"/>
        <end position="254"/>
    </location>
</feature>
<proteinExistence type="inferred from homology"/>
<evidence type="ECO:0000313" key="9">
    <source>
        <dbReference type="Proteomes" id="UP000695026"/>
    </source>
</evidence>
<dbReference type="InterPro" id="IPR003893">
    <property type="entry name" value="Iroquois_homeo"/>
</dbReference>
<feature type="compositionally biased region" description="Acidic residues" evidence="7">
    <location>
        <begin position="305"/>
        <end position="318"/>
    </location>
</feature>
<dbReference type="Gene3D" id="1.10.10.60">
    <property type="entry name" value="Homeodomain-like"/>
    <property type="match status" value="1"/>
</dbReference>
<feature type="compositionally biased region" description="Pro residues" evidence="7">
    <location>
        <begin position="398"/>
        <end position="407"/>
    </location>
</feature>
<dbReference type="Proteomes" id="UP000695026">
    <property type="component" value="Unplaced"/>
</dbReference>
<evidence type="ECO:0000259" key="8">
    <source>
        <dbReference type="PROSITE" id="PS50071"/>
    </source>
</evidence>
<dbReference type="FunFam" id="1.10.10.60:FF:000003">
    <property type="entry name" value="Iroquois-class homeobox protein IRX"/>
    <property type="match status" value="1"/>
</dbReference>
<evidence type="ECO:0000256" key="4">
    <source>
        <dbReference type="ARBA" id="ARBA00023155"/>
    </source>
</evidence>
<evidence type="ECO:0000256" key="1">
    <source>
        <dbReference type="ARBA" id="ARBA00004123"/>
    </source>
</evidence>
<feature type="compositionally biased region" description="Basic and acidic residues" evidence="7">
    <location>
        <begin position="285"/>
        <end position="302"/>
    </location>
</feature>
<evidence type="ECO:0000256" key="5">
    <source>
        <dbReference type="ARBA" id="ARBA00023242"/>
    </source>
</evidence>
<evidence type="ECO:0000313" key="10">
    <source>
        <dbReference type="RefSeq" id="XP_025031608.1"/>
    </source>
</evidence>
<dbReference type="GO" id="GO:0030182">
    <property type="term" value="P:neuron differentiation"/>
    <property type="evidence" value="ECO:0007669"/>
    <property type="project" value="TreeGrafter"/>
</dbReference>
<sequence length="551" mass="60349">MILPQCKPRKKGPWKPELFTHLDQKLQQGCRRHSHAQRFFWCFLELGSTPVAMSYPQFGYPYSSAPQFLMTTNSLTTCCETSGRSLADSGAAPSTQTPVYCPVYESRLLATARHELNSAAALGVYGNPYTNTQGYGNYVTYGTEASAFYSLNSFDSKDGSGSAHAGITQATAYYPYDHTLSQYQYDRYSTMDGGTRRKNATRETTSTLKAWLQEHRKNPYPTKGEKIMLAIITKMTLTQVSTWFANARRRLKKENKMTWPPRNKCTDEKRPYEEDEEGEGQGENLKNEKVEEHSGKEDKELGLSDLDDYDPLESESSEGELKAQAFGHVESDACANEPSKEPALVTGAASLESTLDRAKSCLKEPASGPDGCEAAELLNARQRSCEAKPCYHHQQPQQQPPPPPPSPLLEGSGKPRIWSLAHTATSLNQAEYPSCMLKRQQGAASGVGAAQAVSVLERPPKDSPVTNLRNWVDGVFHDPLFRHSTLNQALNSTTVSWATTKGSILETGALGRSLGGGAAMLKGQLAGLAGPQDSGKDFLAFPKAGSKMFCS</sequence>
<evidence type="ECO:0000256" key="6">
    <source>
        <dbReference type="PROSITE-ProRule" id="PRU00108"/>
    </source>
</evidence>
<gene>
    <name evidence="10" type="primary">IRX4</name>
</gene>
<dbReference type="GeneID" id="103055087"/>
<reference evidence="10" key="1">
    <citation type="submission" date="2025-08" db="UniProtKB">
        <authorList>
            <consortium name="RefSeq"/>
        </authorList>
    </citation>
    <scope>IDENTIFICATION</scope>
    <source>
        <tissue evidence="10">Liver</tissue>
    </source>
</reference>
<dbReference type="GO" id="GO:0000981">
    <property type="term" value="F:DNA-binding transcription factor activity, RNA polymerase II-specific"/>
    <property type="evidence" value="ECO:0007669"/>
    <property type="project" value="InterPro"/>
</dbReference>
<dbReference type="SMART" id="SM00548">
    <property type="entry name" value="IRO"/>
    <property type="match status" value="1"/>
</dbReference>
<keyword evidence="4 6" id="KW-0371">Homeobox</keyword>
<dbReference type="InterPro" id="IPR009057">
    <property type="entry name" value="Homeodomain-like_sf"/>
</dbReference>
<keyword evidence="5 6" id="KW-0539">Nucleus</keyword>
<evidence type="ECO:0000256" key="2">
    <source>
        <dbReference type="ARBA" id="ARBA00008446"/>
    </source>
</evidence>
<keyword evidence="3 6" id="KW-0238">DNA-binding</keyword>
<dbReference type="RefSeq" id="XP_025031608.1">
    <property type="nucleotide sequence ID" value="XM_025175840.1"/>
</dbReference>
<name>A0A9F5JB97_PYTBI</name>
<organism evidence="9 10">
    <name type="scientific">Python bivittatus</name>
    <name type="common">Burmese python</name>
    <name type="synonym">Python molurus bivittatus</name>
    <dbReference type="NCBI Taxonomy" id="176946"/>
    <lineage>
        <taxon>Eukaryota</taxon>
        <taxon>Metazoa</taxon>
        <taxon>Chordata</taxon>
        <taxon>Craniata</taxon>
        <taxon>Vertebrata</taxon>
        <taxon>Euteleostomi</taxon>
        <taxon>Lepidosauria</taxon>
        <taxon>Squamata</taxon>
        <taxon>Bifurcata</taxon>
        <taxon>Unidentata</taxon>
        <taxon>Episquamata</taxon>
        <taxon>Toxicofera</taxon>
        <taxon>Serpentes</taxon>
        <taxon>Henophidia</taxon>
        <taxon>Pythonidae</taxon>
        <taxon>Python</taxon>
    </lineage>
</organism>
<dbReference type="InterPro" id="IPR008422">
    <property type="entry name" value="KN_HD"/>
</dbReference>
<dbReference type="InterPro" id="IPR001356">
    <property type="entry name" value="HD"/>
</dbReference>
<dbReference type="SMART" id="SM00389">
    <property type="entry name" value="HOX"/>
    <property type="match status" value="1"/>
</dbReference>
<dbReference type="GO" id="GO:0000978">
    <property type="term" value="F:RNA polymerase II cis-regulatory region sequence-specific DNA binding"/>
    <property type="evidence" value="ECO:0007669"/>
    <property type="project" value="TreeGrafter"/>
</dbReference>
<dbReference type="CTD" id="50805"/>
<dbReference type="GO" id="GO:0005634">
    <property type="term" value="C:nucleus"/>
    <property type="evidence" value="ECO:0007669"/>
    <property type="project" value="UniProtKB-SubCell"/>
</dbReference>
<dbReference type="OrthoDB" id="5399138at2759"/>
<keyword evidence="9" id="KW-1185">Reference proteome</keyword>
<dbReference type="PROSITE" id="PS50071">
    <property type="entry name" value="HOMEOBOX_2"/>
    <property type="match status" value="1"/>
</dbReference>
<comment type="subcellular location">
    <subcellularLocation>
        <location evidence="1 6">Nucleus</location>
    </subcellularLocation>
</comment>
<dbReference type="GO" id="GO:0048468">
    <property type="term" value="P:cell development"/>
    <property type="evidence" value="ECO:0007669"/>
    <property type="project" value="TreeGrafter"/>
</dbReference>
<protein>
    <submittedName>
        <fullName evidence="10">Iroquois-class homeodomain protein IRX-4 isoform X1</fullName>
    </submittedName>
</protein>